<comment type="subcellular location">
    <subcellularLocation>
        <location evidence="10">Cell inner membrane</location>
    </subcellularLocation>
    <subcellularLocation>
        <location evidence="2">Cell membrane</location>
        <topology evidence="2">Single-pass membrane protein</topology>
    </subcellularLocation>
</comment>
<evidence type="ECO:0000313" key="12">
    <source>
        <dbReference type="Proteomes" id="UP000193926"/>
    </source>
</evidence>
<dbReference type="GO" id="GO:0005886">
    <property type="term" value="C:plasma membrane"/>
    <property type="evidence" value="ECO:0007669"/>
    <property type="project" value="UniProtKB-SubCell"/>
</dbReference>
<dbReference type="STRING" id="1123756.MGEO_09770"/>
<accession>A0A1X4NL74</accession>
<proteinExistence type="inferred from homology"/>
<keyword evidence="10" id="KW-0997">Cell inner membrane</keyword>
<dbReference type="InterPro" id="IPR005503">
    <property type="entry name" value="FliL"/>
</dbReference>
<dbReference type="AlphaFoldDB" id="A0A1X4NL74"/>
<gene>
    <name evidence="11" type="ORF">MGEO_09770</name>
</gene>
<protein>
    <recommendedName>
        <fullName evidence="10">Flagellar protein FliL</fullName>
    </recommendedName>
</protein>
<reference evidence="11 12" key="1">
    <citation type="submission" date="2014-03" db="EMBL/GenBank/DDBJ databases">
        <title>The draft genome sequence of Marivita geojedonensis KCTC 23882.</title>
        <authorList>
            <person name="Lai Q."/>
            <person name="Shao Z."/>
        </authorList>
    </citation>
    <scope>NUCLEOTIDE SEQUENCE [LARGE SCALE GENOMIC DNA]</scope>
    <source>
        <strain evidence="11 12">DPG-138</strain>
    </source>
</reference>
<evidence type="ECO:0000256" key="5">
    <source>
        <dbReference type="ARBA" id="ARBA00022500"/>
    </source>
</evidence>
<keyword evidence="8 10" id="KW-1133">Transmembrane helix</keyword>
<keyword evidence="5 10" id="KW-0145">Chemotaxis</keyword>
<keyword evidence="7 10" id="KW-0283">Flagellar rotation</keyword>
<evidence type="ECO:0000256" key="10">
    <source>
        <dbReference type="RuleBase" id="RU364125"/>
    </source>
</evidence>
<evidence type="ECO:0000256" key="1">
    <source>
        <dbReference type="ARBA" id="ARBA00002254"/>
    </source>
</evidence>
<name>A0A1X4NL74_9RHOB</name>
<dbReference type="Pfam" id="PF03748">
    <property type="entry name" value="FliL"/>
    <property type="match status" value="1"/>
</dbReference>
<evidence type="ECO:0000313" key="11">
    <source>
        <dbReference type="EMBL" id="OSQ51007.1"/>
    </source>
</evidence>
<evidence type="ECO:0000256" key="8">
    <source>
        <dbReference type="ARBA" id="ARBA00022989"/>
    </source>
</evidence>
<evidence type="ECO:0000256" key="7">
    <source>
        <dbReference type="ARBA" id="ARBA00022779"/>
    </source>
</evidence>
<keyword evidence="9 10" id="KW-0472">Membrane</keyword>
<dbReference type="OrthoDB" id="7619358at2"/>
<evidence type="ECO:0000256" key="9">
    <source>
        <dbReference type="ARBA" id="ARBA00023136"/>
    </source>
</evidence>
<comment type="similarity">
    <text evidence="3 10">Belongs to the FliL family.</text>
</comment>
<keyword evidence="12" id="KW-1185">Reference proteome</keyword>
<dbReference type="EMBL" id="JFKC01000007">
    <property type="protein sequence ID" value="OSQ51007.1"/>
    <property type="molecule type" value="Genomic_DNA"/>
</dbReference>
<evidence type="ECO:0000256" key="6">
    <source>
        <dbReference type="ARBA" id="ARBA00022692"/>
    </source>
</evidence>
<keyword evidence="6 10" id="KW-0812">Transmembrane</keyword>
<organism evidence="11 12">
    <name type="scientific">Marivita geojedonensis</name>
    <dbReference type="NCBI Taxonomy" id="1123756"/>
    <lineage>
        <taxon>Bacteria</taxon>
        <taxon>Pseudomonadati</taxon>
        <taxon>Pseudomonadota</taxon>
        <taxon>Alphaproteobacteria</taxon>
        <taxon>Rhodobacterales</taxon>
        <taxon>Roseobacteraceae</taxon>
        <taxon>Marivita</taxon>
    </lineage>
</organism>
<evidence type="ECO:0000256" key="3">
    <source>
        <dbReference type="ARBA" id="ARBA00008281"/>
    </source>
</evidence>
<comment type="caution">
    <text evidence="11">The sequence shown here is derived from an EMBL/GenBank/DDBJ whole genome shotgun (WGS) entry which is preliminary data.</text>
</comment>
<sequence>MTTAEATDTDLDEPRAKGSKLTLILSVVLGLLGAGLGYFGIASGVIPLGDSASSEDAVEHDPVAARPDVAFVTVPTLIVTLPPGAQNEHLRFSAQIEVPREYQGDVEFLLPRIQDAMNGYLRALTAEDIEGAGALYKIRLHLFRRVVMVVGLGKAKNLLVTEFILN</sequence>
<dbReference type="GO" id="GO:0009425">
    <property type="term" value="C:bacterial-type flagellum basal body"/>
    <property type="evidence" value="ECO:0007669"/>
    <property type="project" value="InterPro"/>
</dbReference>
<dbReference type="GO" id="GO:0006935">
    <property type="term" value="P:chemotaxis"/>
    <property type="evidence" value="ECO:0007669"/>
    <property type="project" value="UniProtKB-KW"/>
</dbReference>
<evidence type="ECO:0000256" key="4">
    <source>
        <dbReference type="ARBA" id="ARBA00022475"/>
    </source>
</evidence>
<keyword evidence="4" id="KW-1003">Cell membrane</keyword>
<comment type="function">
    <text evidence="1 10">Controls the rotational direction of flagella during chemotaxis.</text>
</comment>
<dbReference type="RefSeq" id="WP_085636607.1">
    <property type="nucleotide sequence ID" value="NZ_JFKC01000007.1"/>
</dbReference>
<dbReference type="GO" id="GO:0071973">
    <property type="term" value="P:bacterial-type flagellum-dependent cell motility"/>
    <property type="evidence" value="ECO:0007669"/>
    <property type="project" value="InterPro"/>
</dbReference>
<feature type="transmembrane region" description="Helical" evidence="10">
    <location>
        <begin position="21"/>
        <end position="41"/>
    </location>
</feature>
<evidence type="ECO:0000256" key="2">
    <source>
        <dbReference type="ARBA" id="ARBA00004162"/>
    </source>
</evidence>
<dbReference type="Proteomes" id="UP000193926">
    <property type="component" value="Unassembled WGS sequence"/>
</dbReference>